<dbReference type="AlphaFoldDB" id="A0AAV0ATF5"/>
<name>A0AAV0ATF5_PHAPC</name>
<reference evidence="1" key="1">
    <citation type="submission" date="2022-06" db="EMBL/GenBank/DDBJ databases">
        <authorList>
            <consortium name="SYNGENTA / RWTH Aachen University"/>
        </authorList>
    </citation>
    <scope>NUCLEOTIDE SEQUENCE</scope>
</reference>
<dbReference type="SUPFAM" id="SSF50978">
    <property type="entry name" value="WD40 repeat-like"/>
    <property type="match status" value="1"/>
</dbReference>
<evidence type="ECO:0000313" key="1">
    <source>
        <dbReference type="EMBL" id="CAH7672248.1"/>
    </source>
</evidence>
<accession>A0AAV0ATF5</accession>
<dbReference type="Gene3D" id="2.130.10.10">
    <property type="entry name" value="YVTN repeat-like/Quinoprotein amine dehydrogenase"/>
    <property type="match status" value="1"/>
</dbReference>
<sequence>MPYLSGFLRQGHLTTSTNSSKNAEDANFDAYIARLQSQPSVDPHALAFMFDDRRYGYQAEIDQKNWWSFYPQMCVIMAVGLSNSTLKMFDVKNASWLADFEGHRELGGGPINCLLFSENGSSPATISTQFTVQEQLKISDSISNNGFSSDEQ</sequence>
<comment type="caution">
    <text evidence="1">The sequence shown here is derived from an EMBL/GenBank/DDBJ whole genome shotgun (WGS) entry which is preliminary data.</text>
</comment>
<dbReference type="InterPro" id="IPR036322">
    <property type="entry name" value="WD40_repeat_dom_sf"/>
</dbReference>
<dbReference type="Proteomes" id="UP001153365">
    <property type="component" value="Unassembled WGS sequence"/>
</dbReference>
<organism evidence="1 2">
    <name type="scientific">Phakopsora pachyrhizi</name>
    <name type="common">Asian soybean rust disease fungus</name>
    <dbReference type="NCBI Taxonomy" id="170000"/>
    <lineage>
        <taxon>Eukaryota</taxon>
        <taxon>Fungi</taxon>
        <taxon>Dikarya</taxon>
        <taxon>Basidiomycota</taxon>
        <taxon>Pucciniomycotina</taxon>
        <taxon>Pucciniomycetes</taxon>
        <taxon>Pucciniales</taxon>
        <taxon>Phakopsoraceae</taxon>
        <taxon>Phakopsora</taxon>
    </lineage>
</organism>
<evidence type="ECO:0000313" key="2">
    <source>
        <dbReference type="Proteomes" id="UP001153365"/>
    </source>
</evidence>
<proteinExistence type="predicted"/>
<dbReference type="EMBL" id="CALTRL010001377">
    <property type="protein sequence ID" value="CAH7672248.1"/>
    <property type="molecule type" value="Genomic_DNA"/>
</dbReference>
<keyword evidence="2" id="KW-1185">Reference proteome</keyword>
<protein>
    <submittedName>
        <fullName evidence="1">Uncharacterized protein</fullName>
    </submittedName>
</protein>
<dbReference type="InterPro" id="IPR015943">
    <property type="entry name" value="WD40/YVTN_repeat-like_dom_sf"/>
</dbReference>
<gene>
    <name evidence="1" type="ORF">PPACK8108_LOCUS7057</name>
</gene>